<accession>A0ACB6S3Y7</accession>
<dbReference type="EMBL" id="MU006711">
    <property type="protein sequence ID" value="KAF2628871.1"/>
    <property type="molecule type" value="Genomic_DNA"/>
</dbReference>
<gene>
    <name evidence="1" type="ORF">BU25DRAFT_409375</name>
</gene>
<dbReference type="Proteomes" id="UP000799754">
    <property type="component" value="Unassembled WGS sequence"/>
</dbReference>
<reference evidence="1" key="1">
    <citation type="journal article" date="2020" name="Stud. Mycol.">
        <title>101 Dothideomycetes genomes: a test case for predicting lifestyles and emergence of pathogens.</title>
        <authorList>
            <person name="Haridas S."/>
            <person name="Albert R."/>
            <person name="Binder M."/>
            <person name="Bloem J."/>
            <person name="Labutti K."/>
            <person name="Salamov A."/>
            <person name="Andreopoulos B."/>
            <person name="Baker S."/>
            <person name="Barry K."/>
            <person name="Bills G."/>
            <person name="Bluhm B."/>
            <person name="Cannon C."/>
            <person name="Castanera R."/>
            <person name="Culley D."/>
            <person name="Daum C."/>
            <person name="Ezra D."/>
            <person name="Gonzalez J."/>
            <person name="Henrissat B."/>
            <person name="Kuo A."/>
            <person name="Liang C."/>
            <person name="Lipzen A."/>
            <person name="Lutzoni F."/>
            <person name="Magnuson J."/>
            <person name="Mondo S."/>
            <person name="Nolan M."/>
            <person name="Ohm R."/>
            <person name="Pangilinan J."/>
            <person name="Park H.-J."/>
            <person name="Ramirez L."/>
            <person name="Alfaro M."/>
            <person name="Sun H."/>
            <person name="Tritt A."/>
            <person name="Yoshinaga Y."/>
            <person name="Zwiers L.-H."/>
            <person name="Turgeon B."/>
            <person name="Goodwin S."/>
            <person name="Spatafora J."/>
            <person name="Crous P."/>
            <person name="Grigoriev I."/>
        </authorList>
    </citation>
    <scope>NUCLEOTIDE SEQUENCE</scope>
    <source>
        <strain evidence="1">CBS 525.71</strain>
    </source>
</reference>
<comment type="caution">
    <text evidence="1">The sequence shown here is derived from an EMBL/GenBank/DDBJ whole genome shotgun (WGS) entry which is preliminary data.</text>
</comment>
<protein>
    <submittedName>
        <fullName evidence="1">Uncharacterized protein</fullName>
    </submittedName>
</protein>
<sequence>MSEAKKFRKMDEESIAGLYYGSADSASSFSKSSMLPPPYPQTHFISLSLFKAAINARLDGPVVSLLRPTVWLLQVAFALASGVSYAIELDHRYSASTTNFIYAEVVFGLTLLTLIIDSVTLRSYRFIWAIEWTLAILWIACFSVFYGVYLNGEIPADYAVVDPRRMRIAGWCNLVNALLWLGSALFSSMSCCSGIKAAMEVKLEKRRQRKENRTVVNKVQETKIGTFTAKQV</sequence>
<name>A0ACB6S3Y7_9PLEO</name>
<evidence type="ECO:0000313" key="2">
    <source>
        <dbReference type="Proteomes" id="UP000799754"/>
    </source>
</evidence>
<proteinExistence type="predicted"/>
<evidence type="ECO:0000313" key="1">
    <source>
        <dbReference type="EMBL" id="KAF2628871.1"/>
    </source>
</evidence>
<organism evidence="1 2">
    <name type="scientific">Macroventuria anomochaeta</name>
    <dbReference type="NCBI Taxonomy" id="301207"/>
    <lineage>
        <taxon>Eukaryota</taxon>
        <taxon>Fungi</taxon>
        <taxon>Dikarya</taxon>
        <taxon>Ascomycota</taxon>
        <taxon>Pezizomycotina</taxon>
        <taxon>Dothideomycetes</taxon>
        <taxon>Pleosporomycetidae</taxon>
        <taxon>Pleosporales</taxon>
        <taxon>Pleosporineae</taxon>
        <taxon>Didymellaceae</taxon>
        <taxon>Macroventuria</taxon>
    </lineage>
</organism>
<keyword evidence="2" id="KW-1185">Reference proteome</keyword>